<evidence type="ECO:0000313" key="4">
    <source>
        <dbReference type="Proteomes" id="UP000249723"/>
    </source>
</evidence>
<accession>A0A2X0MGH2</accession>
<feature type="compositionally biased region" description="Low complexity" evidence="1">
    <location>
        <begin position="1"/>
        <end position="11"/>
    </location>
</feature>
<dbReference type="OrthoDB" id="5346979at2759"/>
<feature type="compositionally biased region" description="Polar residues" evidence="1">
    <location>
        <begin position="270"/>
        <end position="286"/>
    </location>
</feature>
<dbReference type="EMBL" id="FMWP01000012">
    <property type="protein sequence ID" value="SCZ87981.1"/>
    <property type="molecule type" value="Genomic_DNA"/>
</dbReference>
<keyword evidence="2" id="KW-0812">Transmembrane</keyword>
<evidence type="ECO:0000256" key="2">
    <source>
        <dbReference type="SAM" id="Phobius"/>
    </source>
</evidence>
<dbReference type="Proteomes" id="UP000249723">
    <property type="component" value="Unassembled WGS sequence"/>
</dbReference>
<feature type="region of interest" description="Disordered" evidence="1">
    <location>
        <begin position="1"/>
        <end position="31"/>
    </location>
</feature>
<dbReference type="AlphaFoldDB" id="A0A2X0MGH2"/>
<proteinExistence type="predicted"/>
<feature type="compositionally biased region" description="Basic and acidic residues" evidence="1">
    <location>
        <begin position="294"/>
        <end position="306"/>
    </location>
</feature>
<feature type="transmembrane region" description="Helical" evidence="2">
    <location>
        <begin position="224"/>
        <end position="244"/>
    </location>
</feature>
<keyword evidence="4" id="KW-1185">Reference proteome</keyword>
<evidence type="ECO:0000313" key="3">
    <source>
        <dbReference type="EMBL" id="SCZ87981.1"/>
    </source>
</evidence>
<keyword evidence="2" id="KW-1133">Transmembrane helix</keyword>
<dbReference type="STRING" id="289078.A0A2X0MGH2"/>
<protein>
    <submittedName>
        <fullName evidence="3">BZ3500_MvSof-1268-A1-R1_Chr2-1g04107 protein</fullName>
    </submittedName>
</protein>
<name>A0A2X0MGH2_9BASI</name>
<feature type="region of interest" description="Disordered" evidence="1">
    <location>
        <begin position="270"/>
        <end position="311"/>
    </location>
</feature>
<gene>
    <name evidence="3" type="ORF">BZ3500_MVSOF-1268-A1-R1_CHR2-1G04107</name>
</gene>
<feature type="transmembrane region" description="Helical" evidence="2">
    <location>
        <begin position="39"/>
        <end position="58"/>
    </location>
</feature>
<keyword evidence="2" id="KW-0472">Membrane</keyword>
<organism evidence="3 4">
    <name type="scientific">Microbotryum saponariae</name>
    <dbReference type="NCBI Taxonomy" id="289078"/>
    <lineage>
        <taxon>Eukaryota</taxon>
        <taxon>Fungi</taxon>
        <taxon>Dikarya</taxon>
        <taxon>Basidiomycota</taxon>
        <taxon>Pucciniomycotina</taxon>
        <taxon>Microbotryomycetes</taxon>
        <taxon>Microbotryales</taxon>
        <taxon>Microbotryaceae</taxon>
        <taxon>Microbotryum</taxon>
    </lineage>
</organism>
<sequence>MSSSPPSVPSSATGGKDDVAAPSKSPFAKLSSLDPSKKYTLVFLVSVGTTLLITGASGGRLLKKVKMPPTADPMASARSSATASSAVASTSKAPIAAAPPPARAVKKGLLARVLKPTPAASTSTPLSASQIEPLVIPPRQLFADPLSFPSSSSSRGRFRILRSWSSNRNDPTAYFLPNSFISSQSIIFSNNVDLEDRLHNDGGTLDEPFKGELGFNPALDAFKALAIATAITLSLFSAGIYGLLKWYKVDDLKSLALAISYDVTPKLTGTNRPTVPTWAQPTSNTDPEPEELDSAERQKSDDRLTPEETNYWSSFKAQLDQEAEEHKVRKVQQWQELQEARRRNGLEGE</sequence>
<reference evidence="4" key="1">
    <citation type="submission" date="2016-10" db="EMBL/GenBank/DDBJ databases">
        <authorList>
            <person name="Jeantristanb JTB J.-T."/>
            <person name="Ricardo R."/>
        </authorList>
    </citation>
    <scope>NUCLEOTIDE SEQUENCE [LARGE SCALE GENOMIC DNA]</scope>
</reference>
<evidence type="ECO:0000256" key="1">
    <source>
        <dbReference type="SAM" id="MobiDB-lite"/>
    </source>
</evidence>